<accession>A0A1G9PYH6</accession>
<gene>
    <name evidence="1" type="ORF">SAMN04488535_1654</name>
</gene>
<name>A0A1G9PYH6_9CORY</name>
<evidence type="ECO:0000313" key="2">
    <source>
        <dbReference type="Proteomes" id="UP000199350"/>
    </source>
</evidence>
<dbReference type="Proteomes" id="UP000199350">
    <property type="component" value="Chromosome I"/>
</dbReference>
<protein>
    <submittedName>
        <fullName evidence="1">Uncharacterized protein</fullName>
    </submittedName>
</protein>
<reference evidence="2" key="1">
    <citation type="submission" date="2016-10" db="EMBL/GenBank/DDBJ databases">
        <authorList>
            <person name="Varghese N."/>
            <person name="Submissions S."/>
        </authorList>
    </citation>
    <scope>NUCLEOTIDE SEQUENCE [LARGE SCALE GENOMIC DNA]</scope>
    <source>
        <strain evidence="2">DSM 20632</strain>
    </source>
</reference>
<sequence length="36" mass="3962">MTDIFYNLVNFFTNTLNDLLKLPVELSSGLSSALGL</sequence>
<proteinExistence type="predicted"/>
<dbReference type="AlphaFoldDB" id="A0A1G9PYH6"/>
<evidence type="ECO:0000313" key="1">
    <source>
        <dbReference type="EMBL" id="SDM03541.1"/>
    </source>
</evidence>
<keyword evidence="2" id="KW-1185">Reference proteome</keyword>
<organism evidence="1 2">
    <name type="scientific">Corynebacterium mycetoides</name>
    <dbReference type="NCBI Taxonomy" id="38302"/>
    <lineage>
        <taxon>Bacteria</taxon>
        <taxon>Bacillati</taxon>
        <taxon>Actinomycetota</taxon>
        <taxon>Actinomycetes</taxon>
        <taxon>Mycobacteriales</taxon>
        <taxon>Corynebacteriaceae</taxon>
        <taxon>Corynebacterium</taxon>
    </lineage>
</organism>
<dbReference type="EMBL" id="LT629700">
    <property type="protein sequence ID" value="SDM03541.1"/>
    <property type="molecule type" value="Genomic_DNA"/>
</dbReference>